<keyword evidence="11" id="KW-1185">Reference proteome</keyword>
<evidence type="ECO:0000256" key="6">
    <source>
        <dbReference type="ARBA" id="ARBA00023239"/>
    </source>
</evidence>
<dbReference type="Gene3D" id="3.30.1130.10">
    <property type="match status" value="1"/>
</dbReference>
<dbReference type="EC" id="4.1.2.25" evidence="4"/>
<dbReference type="SUPFAM" id="SSF55620">
    <property type="entry name" value="Tetrahydrobiopterin biosynthesis enzymes-like"/>
    <property type="match status" value="1"/>
</dbReference>
<reference evidence="10 11" key="1">
    <citation type="submission" date="2020-06" db="EMBL/GenBank/DDBJ databases">
        <title>Draft genome of Uliginosibacterium sp. IMCC34675.</title>
        <authorList>
            <person name="Song J."/>
        </authorList>
    </citation>
    <scope>NUCLEOTIDE SEQUENCE [LARGE SCALE GENOMIC DNA]</scope>
    <source>
        <strain evidence="10 11">IMCC34675</strain>
    </source>
</reference>
<feature type="domain" description="Dihydroneopterin aldolase/epimerase" evidence="9">
    <location>
        <begin position="4"/>
        <end position="113"/>
    </location>
</feature>
<feature type="region of interest" description="Disordered" evidence="8">
    <location>
        <begin position="113"/>
        <end position="134"/>
    </location>
</feature>
<evidence type="ECO:0000259" key="9">
    <source>
        <dbReference type="SMART" id="SM00905"/>
    </source>
</evidence>
<dbReference type="SMART" id="SM00905">
    <property type="entry name" value="FolB"/>
    <property type="match status" value="1"/>
</dbReference>
<protein>
    <recommendedName>
        <fullName evidence="4">dihydroneopterin aldolase</fullName>
        <ecNumber evidence="4">4.1.2.25</ecNumber>
    </recommendedName>
    <alternativeName>
        <fullName evidence="7">7,8-dihydroneopterin aldolase</fullName>
    </alternativeName>
</protein>
<accession>A0ABX2ICU3</accession>
<evidence type="ECO:0000256" key="5">
    <source>
        <dbReference type="ARBA" id="ARBA00022909"/>
    </source>
</evidence>
<dbReference type="InterPro" id="IPR006156">
    <property type="entry name" value="Dihydroneopterin_aldolase"/>
</dbReference>
<evidence type="ECO:0000313" key="11">
    <source>
        <dbReference type="Proteomes" id="UP000778523"/>
    </source>
</evidence>
<evidence type="ECO:0000256" key="1">
    <source>
        <dbReference type="ARBA" id="ARBA00001353"/>
    </source>
</evidence>
<keyword evidence="6" id="KW-0456">Lyase</keyword>
<dbReference type="Pfam" id="PF02152">
    <property type="entry name" value="FolB"/>
    <property type="match status" value="1"/>
</dbReference>
<keyword evidence="5" id="KW-0289">Folate biosynthesis</keyword>
<gene>
    <name evidence="10" type="ORF">HJ583_003625</name>
</gene>
<dbReference type="PANTHER" id="PTHR42844:SF1">
    <property type="entry name" value="DIHYDRONEOPTERIN ALDOLASE 1-RELATED"/>
    <property type="match status" value="1"/>
</dbReference>
<evidence type="ECO:0000313" key="10">
    <source>
        <dbReference type="EMBL" id="NSL54107.1"/>
    </source>
</evidence>
<evidence type="ECO:0000256" key="4">
    <source>
        <dbReference type="ARBA" id="ARBA00013043"/>
    </source>
</evidence>
<proteinExistence type="inferred from homology"/>
<comment type="similarity">
    <text evidence="3">Belongs to the DHNA family.</text>
</comment>
<name>A0ABX2ICU3_9RHOO</name>
<evidence type="ECO:0000256" key="8">
    <source>
        <dbReference type="SAM" id="MobiDB-lite"/>
    </source>
</evidence>
<dbReference type="InterPro" id="IPR006157">
    <property type="entry name" value="FolB_dom"/>
</dbReference>
<dbReference type="NCBIfam" id="TIGR00526">
    <property type="entry name" value="folB_dom"/>
    <property type="match status" value="1"/>
</dbReference>
<dbReference type="EMBL" id="JABCSC020000001">
    <property type="protein sequence ID" value="NSL54107.1"/>
    <property type="molecule type" value="Genomic_DNA"/>
</dbReference>
<dbReference type="PANTHER" id="PTHR42844">
    <property type="entry name" value="DIHYDRONEOPTERIN ALDOLASE 1-RELATED"/>
    <property type="match status" value="1"/>
</dbReference>
<comment type="catalytic activity">
    <reaction evidence="1">
        <text>7,8-dihydroneopterin = 6-hydroxymethyl-7,8-dihydropterin + glycolaldehyde</text>
        <dbReference type="Rhea" id="RHEA:10540"/>
        <dbReference type="ChEBI" id="CHEBI:17001"/>
        <dbReference type="ChEBI" id="CHEBI:17071"/>
        <dbReference type="ChEBI" id="CHEBI:44841"/>
        <dbReference type="EC" id="4.1.2.25"/>
    </reaction>
</comment>
<dbReference type="RefSeq" id="WP_101941488.1">
    <property type="nucleotide sequence ID" value="NZ_JABCSC020000001.1"/>
</dbReference>
<dbReference type="InterPro" id="IPR043133">
    <property type="entry name" value="GTP-CH-I_C/QueF"/>
</dbReference>
<dbReference type="Proteomes" id="UP000778523">
    <property type="component" value="Unassembled WGS sequence"/>
</dbReference>
<comment type="caution">
    <text evidence="10">The sequence shown here is derived from an EMBL/GenBank/DDBJ whole genome shotgun (WGS) entry which is preliminary data.</text>
</comment>
<evidence type="ECO:0000256" key="3">
    <source>
        <dbReference type="ARBA" id="ARBA00005708"/>
    </source>
</evidence>
<comment type="pathway">
    <text evidence="2">Cofactor biosynthesis; tetrahydrofolate biosynthesis; 2-amino-4-hydroxy-6-hydroxymethyl-7,8-dihydropteridine diphosphate from 7,8-dihydroneopterin triphosphate: step 3/4.</text>
</comment>
<organism evidence="10 11">
    <name type="scientific">Uliginosibacterium aquaticum</name>
    <dbReference type="NCBI Taxonomy" id="2731212"/>
    <lineage>
        <taxon>Bacteria</taxon>
        <taxon>Pseudomonadati</taxon>
        <taxon>Pseudomonadota</taxon>
        <taxon>Betaproteobacteria</taxon>
        <taxon>Rhodocyclales</taxon>
        <taxon>Zoogloeaceae</taxon>
        <taxon>Uliginosibacterium</taxon>
    </lineage>
</organism>
<evidence type="ECO:0000256" key="2">
    <source>
        <dbReference type="ARBA" id="ARBA00005013"/>
    </source>
</evidence>
<sequence length="134" mass="14820">MDFIFIEGMLVDANVGIFPRERSASQPLEINMTFGVPDAAALRDDIADTIGYDQVVERIRAVLAERQFNLLETLGEFVVALMFEEFNAPWVRVSISKPGVMKNVRRVGVYIERGRNGDEPPRGGGLGPLGVPRS</sequence>
<evidence type="ECO:0000256" key="7">
    <source>
        <dbReference type="ARBA" id="ARBA00032903"/>
    </source>
</evidence>